<dbReference type="EMBL" id="DAATAH010000206">
    <property type="protein sequence ID" value="HAE7768120.1"/>
    <property type="molecule type" value="Genomic_DNA"/>
</dbReference>
<protein>
    <submittedName>
        <fullName evidence="1">Uncharacterized protein</fullName>
    </submittedName>
</protein>
<reference evidence="1" key="2">
    <citation type="submission" date="2018-07" db="EMBL/GenBank/DDBJ databases">
        <authorList>
            <consortium name="NCBI Pathogen Detection Project"/>
        </authorList>
    </citation>
    <scope>NUCLEOTIDE SEQUENCE</scope>
    <source>
        <strain evidence="1">2584-68</strain>
    </source>
</reference>
<accession>A0A736R9Z8</accession>
<organism evidence="1">
    <name type="scientific">Salmonella enterica subsp. houtenae serovar 45:g,z51:-</name>
    <dbReference type="NCBI Taxonomy" id="1967611"/>
    <lineage>
        <taxon>Bacteria</taxon>
        <taxon>Pseudomonadati</taxon>
        <taxon>Pseudomonadota</taxon>
        <taxon>Gammaproteobacteria</taxon>
        <taxon>Enterobacterales</taxon>
        <taxon>Enterobacteriaceae</taxon>
        <taxon>Salmonella</taxon>
    </lineage>
</organism>
<proteinExistence type="predicted"/>
<reference evidence="1" key="1">
    <citation type="journal article" date="2018" name="Genome Biol.">
        <title>SKESA: strategic k-mer extension for scrupulous assemblies.</title>
        <authorList>
            <person name="Souvorov A."/>
            <person name="Agarwala R."/>
            <person name="Lipman D.J."/>
        </authorList>
    </citation>
    <scope>NUCLEOTIDE SEQUENCE</scope>
    <source>
        <strain evidence="1">2584-68</strain>
    </source>
</reference>
<dbReference type="AlphaFoldDB" id="A0A736R9Z8"/>
<comment type="caution">
    <text evidence="1">The sequence shown here is derived from an EMBL/GenBank/DDBJ whole genome shotgun (WGS) entry which is preliminary data.</text>
</comment>
<evidence type="ECO:0000313" key="1">
    <source>
        <dbReference type="EMBL" id="HAE7768120.1"/>
    </source>
</evidence>
<sequence>MSKIKFELRRGSDVLRDGMYLELSVSQTSPLRQVAEVFYSDVTQEFFLTCYEENIPLEAVEILISEARISLPPLRPEQKKST</sequence>
<name>A0A736R9Z8_SALHO</name>
<gene>
    <name evidence="1" type="ORF">GNB58_005317</name>
</gene>